<dbReference type="Proteomes" id="UP000019132">
    <property type="component" value="Unassembled WGS sequence"/>
</dbReference>
<reference evidence="3" key="2">
    <citation type="submission" date="2010-04" db="EMBL/GenBank/DDBJ databases">
        <authorList>
            <person name="Buell R."/>
            <person name="Hamilton J."/>
            <person name="Hostetler J."/>
        </authorList>
    </citation>
    <scope>NUCLEOTIDE SEQUENCE [LARGE SCALE GENOMIC DNA]</scope>
    <source>
        <strain evidence="3">DAOM:BR144</strain>
    </source>
</reference>
<protein>
    <submittedName>
        <fullName evidence="2">Uncharacterized protein</fullName>
    </submittedName>
</protein>
<keyword evidence="1" id="KW-1133">Transmembrane helix</keyword>
<reference evidence="2" key="3">
    <citation type="submission" date="2015-02" db="UniProtKB">
        <authorList>
            <consortium name="EnsemblProtists"/>
        </authorList>
    </citation>
    <scope>IDENTIFICATION</scope>
    <source>
        <strain evidence="2">DAOM BR144</strain>
    </source>
</reference>
<evidence type="ECO:0000313" key="2">
    <source>
        <dbReference type="EnsemblProtists" id="PYU1_T012793"/>
    </source>
</evidence>
<name>K3X6E4_GLOUD</name>
<keyword evidence="1" id="KW-0472">Membrane</keyword>
<dbReference type="AlphaFoldDB" id="K3X6E4"/>
<accession>K3X6E4</accession>
<evidence type="ECO:0000313" key="3">
    <source>
        <dbReference type="Proteomes" id="UP000019132"/>
    </source>
</evidence>
<keyword evidence="3" id="KW-1185">Reference proteome</keyword>
<dbReference type="VEuPathDB" id="FungiDB:PYU1_G012766"/>
<dbReference type="EnsemblProtists" id="PYU1_T012793">
    <property type="protein sequence ID" value="PYU1_T012793"/>
    <property type="gene ID" value="PYU1_G012766"/>
</dbReference>
<proteinExistence type="predicted"/>
<feature type="transmembrane region" description="Helical" evidence="1">
    <location>
        <begin position="12"/>
        <end position="30"/>
    </location>
</feature>
<reference evidence="3" key="1">
    <citation type="journal article" date="2010" name="Genome Biol.">
        <title>Genome sequence of the necrotrophic plant pathogen Pythium ultimum reveals original pathogenicity mechanisms and effector repertoire.</title>
        <authorList>
            <person name="Levesque C.A."/>
            <person name="Brouwer H."/>
            <person name="Cano L."/>
            <person name="Hamilton J.P."/>
            <person name="Holt C."/>
            <person name="Huitema E."/>
            <person name="Raffaele S."/>
            <person name="Robideau G.P."/>
            <person name="Thines M."/>
            <person name="Win J."/>
            <person name="Zerillo M.M."/>
            <person name="Beakes G.W."/>
            <person name="Boore J.L."/>
            <person name="Busam D."/>
            <person name="Dumas B."/>
            <person name="Ferriera S."/>
            <person name="Fuerstenberg S.I."/>
            <person name="Gachon C.M."/>
            <person name="Gaulin E."/>
            <person name="Govers F."/>
            <person name="Grenville-Briggs L."/>
            <person name="Horner N."/>
            <person name="Hostetler J."/>
            <person name="Jiang R.H."/>
            <person name="Johnson J."/>
            <person name="Krajaejun T."/>
            <person name="Lin H."/>
            <person name="Meijer H.J."/>
            <person name="Moore B."/>
            <person name="Morris P."/>
            <person name="Phuntmart V."/>
            <person name="Puiu D."/>
            <person name="Shetty J."/>
            <person name="Stajich J.E."/>
            <person name="Tripathy S."/>
            <person name="Wawra S."/>
            <person name="van West P."/>
            <person name="Whitty B.R."/>
            <person name="Coutinho P.M."/>
            <person name="Henrissat B."/>
            <person name="Martin F."/>
            <person name="Thomas P.D."/>
            <person name="Tyler B.M."/>
            <person name="De Vries R.P."/>
            <person name="Kamoun S."/>
            <person name="Yandell M."/>
            <person name="Tisserat N."/>
            <person name="Buell C.R."/>
        </authorList>
    </citation>
    <scope>NUCLEOTIDE SEQUENCE</scope>
    <source>
        <strain evidence="3">DAOM:BR144</strain>
    </source>
</reference>
<evidence type="ECO:0000256" key="1">
    <source>
        <dbReference type="SAM" id="Phobius"/>
    </source>
</evidence>
<keyword evidence="1" id="KW-0812">Transmembrane</keyword>
<sequence>MSSTSSLERDFVSFLIITATIYLRVGVATLKQLLFALERQWTLVHSKLFLWFIFAEQSSIEHYRKDFNFEFAWLKKKP</sequence>
<organism evidence="2 3">
    <name type="scientific">Globisporangium ultimum (strain ATCC 200006 / CBS 805.95 / DAOM BR144)</name>
    <name type="common">Pythium ultimum</name>
    <dbReference type="NCBI Taxonomy" id="431595"/>
    <lineage>
        <taxon>Eukaryota</taxon>
        <taxon>Sar</taxon>
        <taxon>Stramenopiles</taxon>
        <taxon>Oomycota</taxon>
        <taxon>Peronosporomycetes</taxon>
        <taxon>Pythiales</taxon>
        <taxon>Pythiaceae</taxon>
        <taxon>Globisporangium</taxon>
    </lineage>
</organism>
<dbReference type="InParanoid" id="K3X6E4"/>
<dbReference type="HOGENOM" id="CLU_2627375_0_0_1"/>
<dbReference type="EMBL" id="GL376581">
    <property type="status" value="NOT_ANNOTATED_CDS"/>
    <property type="molecule type" value="Genomic_DNA"/>
</dbReference>